<dbReference type="InterPro" id="IPR043128">
    <property type="entry name" value="Rev_trsase/Diguanyl_cyclase"/>
</dbReference>
<reference evidence="10 11" key="1">
    <citation type="journal article" date="2021" name="bioRxiv">
        <title>The Gossypium anomalum genome as a resource for cotton improvement and evolutionary analysis of hybrid incompatibility.</title>
        <authorList>
            <person name="Grover C.E."/>
            <person name="Yuan D."/>
            <person name="Arick M.A."/>
            <person name="Miller E.R."/>
            <person name="Hu G."/>
            <person name="Peterson D.G."/>
            <person name="Wendel J.F."/>
            <person name="Udall J.A."/>
        </authorList>
    </citation>
    <scope>NUCLEOTIDE SEQUENCE [LARGE SCALE GENOMIC DNA]</scope>
    <source>
        <strain evidence="10">JFW-Udall</strain>
        <tissue evidence="10">Leaf</tissue>
    </source>
</reference>
<organism evidence="10 11">
    <name type="scientific">Gossypium anomalum</name>
    <dbReference type="NCBI Taxonomy" id="47600"/>
    <lineage>
        <taxon>Eukaryota</taxon>
        <taxon>Viridiplantae</taxon>
        <taxon>Streptophyta</taxon>
        <taxon>Embryophyta</taxon>
        <taxon>Tracheophyta</taxon>
        <taxon>Spermatophyta</taxon>
        <taxon>Magnoliopsida</taxon>
        <taxon>eudicotyledons</taxon>
        <taxon>Gunneridae</taxon>
        <taxon>Pentapetalae</taxon>
        <taxon>rosids</taxon>
        <taxon>malvids</taxon>
        <taxon>Malvales</taxon>
        <taxon>Malvaceae</taxon>
        <taxon>Malvoideae</taxon>
        <taxon>Gossypium</taxon>
    </lineage>
</organism>
<feature type="compositionally biased region" description="Low complexity" evidence="8">
    <location>
        <begin position="210"/>
        <end position="222"/>
    </location>
</feature>
<dbReference type="OrthoDB" id="1411056at2759"/>
<dbReference type="Pfam" id="PF00078">
    <property type="entry name" value="RVT_1"/>
    <property type="match status" value="1"/>
</dbReference>
<keyword evidence="11" id="KW-1185">Reference proteome</keyword>
<dbReference type="FunFam" id="3.30.70.270:FF:000020">
    <property type="entry name" value="Transposon Tf2-6 polyprotein-like Protein"/>
    <property type="match status" value="1"/>
</dbReference>
<evidence type="ECO:0000313" key="11">
    <source>
        <dbReference type="Proteomes" id="UP000701853"/>
    </source>
</evidence>
<evidence type="ECO:0000256" key="3">
    <source>
        <dbReference type="ARBA" id="ARBA00022695"/>
    </source>
</evidence>
<keyword evidence="6" id="KW-0378">Hydrolase</keyword>
<keyword evidence="4" id="KW-0540">Nuclease</keyword>
<dbReference type="CDD" id="cd00303">
    <property type="entry name" value="retropepsin_like"/>
    <property type="match status" value="1"/>
</dbReference>
<evidence type="ECO:0000259" key="9">
    <source>
        <dbReference type="PROSITE" id="PS50878"/>
    </source>
</evidence>
<feature type="region of interest" description="Disordered" evidence="8">
    <location>
        <begin position="160"/>
        <end position="250"/>
    </location>
</feature>
<dbReference type="CDD" id="cd09274">
    <property type="entry name" value="RNase_HI_RT_Ty3"/>
    <property type="match status" value="1"/>
</dbReference>
<keyword evidence="2" id="KW-0808">Transferase</keyword>
<feature type="region of interest" description="Disordered" evidence="8">
    <location>
        <begin position="1"/>
        <end position="41"/>
    </location>
</feature>
<name>A0A8J5Y020_9ROSI</name>
<dbReference type="PROSITE" id="PS50878">
    <property type="entry name" value="RT_POL"/>
    <property type="match status" value="1"/>
</dbReference>
<sequence length="896" mass="102355">MSTDRAQSEEAESYAPAPERAQREAEVTSSTRPVSEGQGEEAKRAFFQCSKLKLSPCSSTGSRDPTGYSQRFLDQKRKEFLELKQGNRSVSEYEREFVRLSKYAREWVQSEAEMCKRFEERLNEDIKLLIGILEIREFTTLAERAYKAEELSKEKKQAEREARIFSKRPMGKSQFSASKKLKKYQDRSTSATGYSGRERGSQRTNPRPSTPSVTSVGSVGTPKPRCQPPRPSGNVSGSRGARKDTAGRPEVRALTRTYAIRAREDTSAPNVITGTFSLLGTDITALIDPGFTHSYICVKLAIVKNLSVEPTEFVVKVSNPLGQSVLVDKICKNCPLMVRGYCFLADLMLLPFDEFDVILGMDWLTQHDAVVNCRHKYIMLKCQNGELLRVKSDQTEGLSDVISVMTAQRYVKKGYDAYLAYVLDTKVSESKIQAVPVVCEFSDVFLEELPGLPPKREVEFSIDLIPGTTSISIAPYRMAPTELKELKTQLQELVDRGFIRSSHSPWGAPVLFVKKKDGSLRLCIDYRQLNKVTIKNKYPLPRIDDLFDQLKGATVFSKIDLRLGYYQLRVKESDVPKIAFRTRYGHYEFLVMPFGLTNAPAVFMDLMNRIFRPYLDRFVVVFIDDILVYSRDEEKHAEHLKTVLQILREKQLYGKFSKCEFWLREVGFLGHIVSAEGIRVDPSKISAIVNWSPPKNVSEVRSFLGLAGYYRRFVQGFSMIASPMTRLLQKDVKFEWTDECQQSFNRLKDLLTKAPVLVQPEPGKVIAYASRQLKPHERNYPVHDLELAAIVFALKIWRHYLYGEKCHIYTDHKSLKYLMTQKDLNLRQRRWLELIKDYDLIIDYHPGKANVVADALSRKSLFALRAMNTRLSLTDDGSILAELRAKPTFLQQICEA</sequence>
<evidence type="ECO:0000256" key="6">
    <source>
        <dbReference type="ARBA" id="ARBA00022801"/>
    </source>
</evidence>
<evidence type="ECO:0000256" key="5">
    <source>
        <dbReference type="ARBA" id="ARBA00022759"/>
    </source>
</evidence>
<dbReference type="InterPro" id="IPR000477">
    <property type="entry name" value="RT_dom"/>
</dbReference>
<dbReference type="Pfam" id="PF17917">
    <property type="entry name" value="RT_RNaseH"/>
    <property type="match status" value="1"/>
</dbReference>
<evidence type="ECO:0000256" key="7">
    <source>
        <dbReference type="ARBA" id="ARBA00022918"/>
    </source>
</evidence>
<dbReference type="EMBL" id="JAHUZN010000012">
    <property type="protein sequence ID" value="KAG8474343.1"/>
    <property type="molecule type" value="Genomic_DNA"/>
</dbReference>
<dbReference type="InterPro" id="IPR041373">
    <property type="entry name" value="RT_RNaseH"/>
</dbReference>
<dbReference type="SUPFAM" id="SSF56672">
    <property type="entry name" value="DNA/RNA polymerases"/>
    <property type="match status" value="1"/>
</dbReference>
<dbReference type="InterPro" id="IPR043502">
    <property type="entry name" value="DNA/RNA_pol_sf"/>
</dbReference>
<dbReference type="GO" id="GO:0003964">
    <property type="term" value="F:RNA-directed DNA polymerase activity"/>
    <property type="evidence" value="ECO:0007669"/>
    <property type="project" value="UniProtKB-KW"/>
</dbReference>
<keyword evidence="3" id="KW-0548">Nucleotidyltransferase</keyword>
<dbReference type="AlphaFoldDB" id="A0A8J5Y020"/>
<dbReference type="SUPFAM" id="SSF50630">
    <property type="entry name" value="Acid proteases"/>
    <property type="match status" value="1"/>
</dbReference>
<comment type="caution">
    <text evidence="10">The sequence shown here is derived from an EMBL/GenBank/DDBJ whole genome shotgun (WGS) entry which is preliminary data.</text>
</comment>
<dbReference type="Proteomes" id="UP000701853">
    <property type="component" value="Chromosome 12"/>
</dbReference>
<dbReference type="Pfam" id="PF08284">
    <property type="entry name" value="RVP_2"/>
    <property type="match status" value="1"/>
</dbReference>
<evidence type="ECO:0000256" key="4">
    <source>
        <dbReference type="ARBA" id="ARBA00022722"/>
    </source>
</evidence>
<dbReference type="GO" id="GO:0016787">
    <property type="term" value="F:hydrolase activity"/>
    <property type="evidence" value="ECO:0007669"/>
    <property type="project" value="UniProtKB-KW"/>
</dbReference>
<dbReference type="EC" id="2.7.7.49" evidence="1"/>
<evidence type="ECO:0000256" key="1">
    <source>
        <dbReference type="ARBA" id="ARBA00012493"/>
    </source>
</evidence>
<dbReference type="Gene3D" id="3.30.70.270">
    <property type="match status" value="2"/>
</dbReference>
<dbReference type="Gene3D" id="3.10.10.10">
    <property type="entry name" value="HIV Type 1 Reverse Transcriptase, subunit A, domain 1"/>
    <property type="match status" value="1"/>
</dbReference>
<gene>
    <name evidence="10" type="ORF">CXB51_033835</name>
</gene>
<feature type="domain" description="Reverse transcriptase" evidence="9">
    <location>
        <begin position="494"/>
        <end position="673"/>
    </location>
</feature>
<dbReference type="GO" id="GO:0004519">
    <property type="term" value="F:endonuclease activity"/>
    <property type="evidence" value="ECO:0007669"/>
    <property type="project" value="UniProtKB-KW"/>
</dbReference>
<dbReference type="InterPro" id="IPR050951">
    <property type="entry name" value="Retrovirus_Pol_polyprotein"/>
</dbReference>
<dbReference type="InterPro" id="IPR005162">
    <property type="entry name" value="Retrotrans_gag_dom"/>
</dbReference>
<evidence type="ECO:0000256" key="2">
    <source>
        <dbReference type="ARBA" id="ARBA00022679"/>
    </source>
</evidence>
<evidence type="ECO:0000256" key="8">
    <source>
        <dbReference type="SAM" id="MobiDB-lite"/>
    </source>
</evidence>
<feature type="compositionally biased region" description="Basic and acidic residues" evidence="8">
    <location>
        <begin position="241"/>
        <end position="250"/>
    </location>
</feature>
<dbReference type="Pfam" id="PF03732">
    <property type="entry name" value="Retrotrans_gag"/>
    <property type="match status" value="1"/>
</dbReference>
<dbReference type="PANTHER" id="PTHR37984:SF5">
    <property type="entry name" value="PROTEIN NYNRIN-LIKE"/>
    <property type="match status" value="1"/>
</dbReference>
<keyword evidence="7" id="KW-0695">RNA-directed DNA polymerase</keyword>
<evidence type="ECO:0000313" key="10">
    <source>
        <dbReference type="EMBL" id="KAG8474343.1"/>
    </source>
</evidence>
<protein>
    <recommendedName>
        <fullName evidence="1">RNA-directed DNA polymerase</fullName>
        <ecNumber evidence="1">2.7.7.49</ecNumber>
    </recommendedName>
</protein>
<dbReference type="InterPro" id="IPR021109">
    <property type="entry name" value="Peptidase_aspartic_dom_sf"/>
</dbReference>
<dbReference type="CDD" id="cd01647">
    <property type="entry name" value="RT_LTR"/>
    <property type="match status" value="1"/>
</dbReference>
<accession>A0A8J5Y020</accession>
<dbReference type="Gene3D" id="2.40.70.10">
    <property type="entry name" value="Acid Proteases"/>
    <property type="match status" value="1"/>
</dbReference>
<proteinExistence type="predicted"/>
<keyword evidence="5" id="KW-0255">Endonuclease</keyword>
<dbReference type="PANTHER" id="PTHR37984">
    <property type="entry name" value="PROTEIN CBG26694"/>
    <property type="match status" value="1"/>
</dbReference>